<feature type="compositionally biased region" description="Low complexity" evidence="1">
    <location>
        <begin position="1"/>
        <end position="11"/>
    </location>
</feature>
<evidence type="ECO:0000313" key="2">
    <source>
        <dbReference type="EMBL" id="GAA2360435.1"/>
    </source>
</evidence>
<evidence type="ECO:0000313" key="3">
    <source>
        <dbReference type="Proteomes" id="UP001500253"/>
    </source>
</evidence>
<feature type="region of interest" description="Disordered" evidence="1">
    <location>
        <begin position="1"/>
        <end position="40"/>
    </location>
</feature>
<dbReference type="EMBL" id="BAAASD010000031">
    <property type="protein sequence ID" value="GAA2360435.1"/>
    <property type="molecule type" value="Genomic_DNA"/>
</dbReference>
<evidence type="ECO:0000256" key="1">
    <source>
        <dbReference type="SAM" id="MobiDB-lite"/>
    </source>
</evidence>
<proteinExistence type="predicted"/>
<name>A0ABN3GTH1_9ACTN</name>
<feature type="compositionally biased region" description="Low complexity" evidence="1">
    <location>
        <begin position="31"/>
        <end position="40"/>
    </location>
</feature>
<dbReference type="Proteomes" id="UP001500253">
    <property type="component" value="Unassembled WGS sequence"/>
</dbReference>
<reference evidence="2 3" key="1">
    <citation type="journal article" date="2019" name="Int. J. Syst. Evol. Microbiol.">
        <title>The Global Catalogue of Microorganisms (GCM) 10K type strain sequencing project: providing services to taxonomists for standard genome sequencing and annotation.</title>
        <authorList>
            <consortium name="The Broad Institute Genomics Platform"/>
            <consortium name="The Broad Institute Genome Sequencing Center for Infectious Disease"/>
            <person name="Wu L."/>
            <person name="Ma J."/>
        </authorList>
    </citation>
    <scope>NUCLEOTIDE SEQUENCE [LARGE SCALE GENOMIC DNA]</scope>
    <source>
        <strain evidence="2 3">JCM 4316</strain>
    </source>
</reference>
<accession>A0ABN3GTH1</accession>
<keyword evidence="3" id="KW-1185">Reference proteome</keyword>
<feature type="compositionally biased region" description="Basic residues" evidence="1">
    <location>
        <begin position="12"/>
        <end position="24"/>
    </location>
</feature>
<organism evidence="2 3">
    <name type="scientific">Streptomyces cuspidosporus</name>
    <dbReference type="NCBI Taxonomy" id="66882"/>
    <lineage>
        <taxon>Bacteria</taxon>
        <taxon>Bacillati</taxon>
        <taxon>Actinomycetota</taxon>
        <taxon>Actinomycetes</taxon>
        <taxon>Kitasatosporales</taxon>
        <taxon>Streptomycetaceae</taxon>
        <taxon>Streptomyces</taxon>
    </lineage>
</organism>
<gene>
    <name evidence="2" type="ORF">GCM10010246_58530</name>
</gene>
<sequence length="107" mass="11379">MVPGGRSAASGPRRRPGPRPRHRSAHDADPADSATAPARPAWGCRLTQGLYVASGSAAVPLPPAKLWVAYPRLFEWPPLRSLRHALERLSVAVLVAGALFELGRPGC</sequence>
<comment type="caution">
    <text evidence="2">The sequence shown here is derived from an EMBL/GenBank/DDBJ whole genome shotgun (WGS) entry which is preliminary data.</text>
</comment>
<protein>
    <submittedName>
        <fullName evidence="2">Uncharacterized protein</fullName>
    </submittedName>
</protein>